<dbReference type="PANTHER" id="PTHR12145">
    <property type="entry name" value="MANNAN ENDO-1,6-ALPHA-MANNOSIDASE DCW1"/>
    <property type="match status" value="1"/>
</dbReference>
<dbReference type="HOGENOM" id="CLU_025694_1_2_1"/>
<dbReference type="Pfam" id="PF03663">
    <property type="entry name" value="Glyco_hydro_76"/>
    <property type="match status" value="1"/>
</dbReference>
<keyword evidence="6" id="KW-0378">Hydrolase</keyword>
<dbReference type="InterPro" id="IPR014480">
    <property type="entry name" value="Mannan-1_6-alpha_mannosidase"/>
</dbReference>
<keyword evidence="5 11" id="KW-0732">Signal</keyword>
<dbReference type="KEGG" id="glz:GLAREA_06322"/>
<dbReference type="InterPro" id="IPR005198">
    <property type="entry name" value="Glyco_hydro_76"/>
</dbReference>
<accession>S3D6F9</accession>
<dbReference type="FunFam" id="1.50.10.20:FF:000006">
    <property type="entry name" value="Mannan endo-1,6-alpha-mannosidase"/>
    <property type="match status" value="1"/>
</dbReference>
<dbReference type="eggNOG" id="ENOG502QSWP">
    <property type="taxonomic scope" value="Eukaryota"/>
</dbReference>
<dbReference type="OrthoDB" id="4187847at2759"/>
<evidence type="ECO:0000256" key="3">
    <source>
        <dbReference type="ARBA" id="ARBA00009699"/>
    </source>
</evidence>
<feature type="chain" id="PRO_5004508155" description="mannan endo-1,6-alpha-mannosidase" evidence="11">
    <location>
        <begin position="22"/>
        <end position="559"/>
    </location>
</feature>
<keyword evidence="9 12" id="KW-0326">Glycosidase</keyword>
<evidence type="ECO:0000256" key="4">
    <source>
        <dbReference type="ARBA" id="ARBA00012350"/>
    </source>
</evidence>
<dbReference type="EC" id="3.2.1.101" evidence="4"/>
<dbReference type="GO" id="GO:0012505">
    <property type="term" value="C:endomembrane system"/>
    <property type="evidence" value="ECO:0007669"/>
    <property type="project" value="UniProtKB-SubCell"/>
</dbReference>
<dbReference type="GO" id="GO:0008496">
    <property type="term" value="F:mannan endo-1,6-alpha-mannosidase activity"/>
    <property type="evidence" value="ECO:0007669"/>
    <property type="project" value="UniProtKB-EC"/>
</dbReference>
<evidence type="ECO:0000256" key="6">
    <source>
        <dbReference type="ARBA" id="ARBA00022801"/>
    </source>
</evidence>
<evidence type="ECO:0000256" key="10">
    <source>
        <dbReference type="SAM" id="Phobius"/>
    </source>
</evidence>
<protein>
    <recommendedName>
        <fullName evidence="4">mannan endo-1,6-alpha-mannosidase</fullName>
        <ecNumber evidence="4">3.2.1.101</ecNumber>
    </recommendedName>
</protein>
<evidence type="ECO:0000256" key="2">
    <source>
        <dbReference type="ARBA" id="ARBA00004308"/>
    </source>
</evidence>
<keyword evidence="10" id="KW-1133">Transmembrane helix</keyword>
<dbReference type="SUPFAM" id="SSF48208">
    <property type="entry name" value="Six-hairpin glycosidases"/>
    <property type="match status" value="1"/>
</dbReference>
<organism evidence="12 13">
    <name type="scientific">Glarea lozoyensis (strain ATCC 20868 / MF5171)</name>
    <dbReference type="NCBI Taxonomy" id="1116229"/>
    <lineage>
        <taxon>Eukaryota</taxon>
        <taxon>Fungi</taxon>
        <taxon>Dikarya</taxon>
        <taxon>Ascomycota</taxon>
        <taxon>Pezizomycotina</taxon>
        <taxon>Leotiomycetes</taxon>
        <taxon>Helotiales</taxon>
        <taxon>Helotiaceae</taxon>
        <taxon>Glarea</taxon>
    </lineage>
</organism>
<dbReference type="InterPro" id="IPR008928">
    <property type="entry name" value="6-hairpin_glycosidase_sf"/>
</dbReference>
<dbReference type="AlphaFoldDB" id="S3D6F9"/>
<evidence type="ECO:0000256" key="5">
    <source>
        <dbReference type="ARBA" id="ARBA00022729"/>
    </source>
</evidence>
<evidence type="ECO:0000256" key="11">
    <source>
        <dbReference type="SAM" id="SignalP"/>
    </source>
</evidence>
<evidence type="ECO:0000313" key="12">
    <source>
        <dbReference type="EMBL" id="EPE33310.1"/>
    </source>
</evidence>
<evidence type="ECO:0000256" key="1">
    <source>
        <dbReference type="ARBA" id="ARBA00001452"/>
    </source>
</evidence>
<evidence type="ECO:0000313" key="13">
    <source>
        <dbReference type="Proteomes" id="UP000016922"/>
    </source>
</evidence>
<evidence type="ECO:0000256" key="9">
    <source>
        <dbReference type="ARBA" id="ARBA00023295"/>
    </source>
</evidence>
<reference evidence="12 13" key="1">
    <citation type="journal article" date="2013" name="BMC Genomics">
        <title>Genomics-driven discovery of the pneumocandin biosynthetic gene cluster in the fungus Glarea lozoyensis.</title>
        <authorList>
            <person name="Chen L."/>
            <person name="Yue Q."/>
            <person name="Zhang X."/>
            <person name="Xiang M."/>
            <person name="Wang C."/>
            <person name="Li S."/>
            <person name="Che Y."/>
            <person name="Ortiz-Lopez F.J."/>
            <person name="Bills G.F."/>
            <person name="Liu X."/>
            <person name="An Z."/>
        </authorList>
    </citation>
    <scope>NUCLEOTIDE SEQUENCE [LARGE SCALE GENOMIC DNA]</scope>
    <source>
        <strain evidence="13">ATCC 20868 / MF5171</strain>
    </source>
</reference>
<dbReference type="RefSeq" id="XP_008079927.1">
    <property type="nucleotide sequence ID" value="XM_008081736.1"/>
</dbReference>
<keyword evidence="10" id="KW-0812">Transmembrane</keyword>
<dbReference type="OMA" id="QYWRVSG"/>
<proteinExistence type="inferred from homology"/>
<dbReference type="Proteomes" id="UP000016922">
    <property type="component" value="Unassembled WGS sequence"/>
</dbReference>
<evidence type="ECO:0000256" key="7">
    <source>
        <dbReference type="ARBA" id="ARBA00023136"/>
    </source>
</evidence>
<name>S3D6F9_GLAL2</name>
<feature type="signal peptide" evidence="11">
    <location>
        <begin position="1"/>
        <end position="21"/>
    </location>
</feature>
<keyword evidence="7 10" id="KW-0472">Membrane</keyword>
<dbReference type="GO" id="GO:0016052">
    <property type="term" value="P:carbohydrate catabolic process"/>
    <property type="evidence" value="ECO:0007669"/>
    <property type="project" value="InterPro"/>
</dbReference>
<dbReference type="Gene3D" id="1.50.10.20">
    <property type="match status" value="1"/>
</dbReference>
<dbReference type="EMBL" id="KE145358">
    <property type="protein sequence ID" value="EPE33310.1"/>
    <property type="molecule type" value="Genomic_DNA"/>
</dbReference>
<keyword evidence="13" id="KW-1185">Reference proteome</keyword>
<sequence>MLAMWRIPTILACLAVRIAHAIELDVDSADSIKQAASTVAYDMVSFYQGNQSGQIPGLLPVPQPPDKGYYWWEAGAMFGALVNYWYYTGDTTYNAITTQAILFQVGEDSDFKPQNQTKSLGNDDQAFWAMTAMSAAEFRFPDPPVGGPSWLGLAQAVFNEQTAVWDTKYCNGGLRWQIPFSNPGYNLKNSISNGCLFNLAARLSRYTKDPSYAVWGDKVWDWMWRIGLISPTYQVFDNSEADKLNCTELDKNQWSYNAGVMLLGAGVMYNFTGDQKWQDRTERLLQTLSGNFFVNGVMREGCENPVGTQIGCNQDQKSFKAYLSRWLTVTSIMVPSTAANITALLRTSAKAAAAQCTGGPRGTECGIQWDKGGKWDGTTGVGQSMSALEVMLGSMIGLPQETGQRPKPPVTGDTGGTSISIPTAGNPIPPTPVVPATKKDRAGAWFITVLIALIALFMCYFMWTEAFEHSASTIGGVAARNKGKGRVEEREKGGPERVIIDLATGKRRSLGVMSEKGETGAPVGSGGLPIVEEVMPTEPKMVKGDRASLPRWRGGDWVT</sequence>
<keyword evidence="8" id="KW-0325">Glycoprotein</keyword>
<comment type="subcellular location">
    <subcellularLocation>
        <location evidence="2">Endomembrane system</location>
    </subcellularLocation>
</comment>
<gene>
    <name evidence="12" type="ORF">GLAREA_06322</name>
</gene>
<feature type="transmembrane region" description="Helical" evidence="10">
    <location>
        <begin position="444"/>
        <end position="463"/>
    </location>
</feature>
<dbReference type="GO" id="GO:0009272">
    <property type="term" value="P:fungal-type cell wall biogenesis"/>
    <property type="evidence" value="ECO:0007669"/>
    <property type="project" value="TreeGrafter"/>
</dbReference>
<evidence type="ECO:0000256" key="8">
    <source>
        <dbReference type="ARBA" id="ARBA00023180"/>
    </source>
</evidence>
<comment type="similarity">
    <text evidence="3">Belongs to the glycosyl hydrolase 76 family.</text>
</comment>
<dbReference type="PANTHER" id="PTHR12145:SF36">
    <property type="entry name" value="MANNAN ENDO-1,6-ALPHA-MANNOSIDASE DCW1"/>
    <property type="match status" value="1"/>
</dbReference>
<comment type="catalytic activity">
    <reaction evidence="1">
        <text>Random hydrolysis of (1-&gt;6)-alpha-D-mannosidic linkages in unbranched (1-&gt;6)-mannans.</text>
        <dbReference type="EC" id="3.2.1.101"/>
    </reaction>
</comment>
<dbReference type="GeneID" id="19465376"/>